<feature type="transmembrane region" description="Helical" evidence="9">
    <location>
        <begin position="173"/>
        <end position="193"/>
    </location>
</feature>
<feature type="transmembrane region" description="Helical" evidence="9">
    <location>
        <begin position="289"/>
        <end position="310"/>
    </location>
</feature>
<dbReference type="GO" id="GO:0032217">
    <property type="term" value="F:riboflavin transmembrane transporter activity"/>
    <property type="evidence" value="ECO:0000318"/>
    <property type="project" value="GO_Central"/>
</dbReference>
<evidence type="ECO:0000256" key="1">
    <source>
        <dbReference type="ARBA" id="ARBA00000215"/>
    </source>
</evidence>
<dbReference type="eggNOG" id="KOG4255">
    <property type="taxonomic scope" value="Eukaryota"/>
</dbReference>
<keyword evidence="7 9" id="KW-1133">Transmembrane helix</keyword>
<sequence length="443" mass="46976">MAAAVGSCLPLSAVFCIGLGAWVAVSGIFAELPLLVDTQPEGWALASRLTLAVQAGNLFAFSIAGALHLGWLQESARHLGACIGCALLVAALACTALIWFYDHTTRVGGDEPQSITLLALTCIASICDGSTTITFAPYLAHLALLPVGRQAAEGDEAGALSVLTQTGQRVTQALYVGSGFSGLLPSMVSWIQMPRHDQRNFGPPYFFLSLALQMVLSMLGLGYVSFLLKGRQHPPTPQAINHPEAANARLVHGDSEADLMIEEREPLLDAKTPALRPATFMAHWPEWSLFVGASILLNAALPAVLSYAAGRYGGNSYHTAQTLLLTLNPVASFVPRLHGMVSRRFHGLALAVSAALTAYVVAIAVPTAAAGPEALLHVAVAASCFLSQWIQTSLLSELLWYQQMCTQAYPRLLFWAGVMVQAGAAVGALLFYVLVNHTSIFAS</sequence>
<dbReference type="PANTHER" id="PTHR12929">
    <property type="entry name" value="SOLUTE CARRIER FAMILY 52"/>
    <property type="match status" value="1"/>
</dbReference>
<dbReference type="InterPro" id="IPR009357">
    <property type="entry name" value="Riboflavin_transptr"/>
</dbReference>
<feature type="transmembrane region" description="Helical" evidence="9">
    <location>
        <begin position="412"/>
        <end position="435"/>
    </location>
</feature>
<comment type="subcellular location">
    <subcellularLocation>
        <location evidence="2">Cell membrane</location>
        <topology evidence="2">Multi-pass membrane protein</topology>
    </subcellularLocation>
</comment>
<dbReference type="AlphaFoldDB" id="A9V142"/>
<feature type="transmembrane region" description="Helical" evidence="9">
    <location>
        <begin position="51"/>
        <end position="72"/>
    </location>
</feature>
<keyword evidence="6 9" id="KW-0812">Transmembrane</keyword>
<evidence type="ECO:0000256" key="3">
    <source>
        <dbReference type="ARBA" id="ARBA00006366"/>
    </source>
</evidence>
<evidence type="ECO:0000256" key="6">
    <source>
        <dbReference type="ARBA" id="ARBA00022692"/>
    </source>
</evidence>
<keyword evidence="4" id="KW-0813">Transport</keyword>
<reference evidence="10 11" key="1">
    <citation type="journal article" date="2008" name="Nature">
        <title>The genome of the choanoflagellate Monosiga brevicollis and the origin of metazoans.</title>
        <authorList>
            <consortium name="JGI Sequencing"/>
            <person name="King N."/>
            <person name="Westbrook M.J."/>
            <person name="Young S.L."/>
            <person name="Kuo A."/>
            <person name="Abedin M."/>
            <person name="Chapman J."/>
            <person name="Fairclough S."/>
            <person name="Hellsten U."/>
            <person name="Isogai Y."/>
            <person name="Letunic I."/>
            <person name="Marr M."/>
            <person name="Pincus D."/>
            <person name="Putnam N."/>
            <person name="Rokas A."/>
            <person name="Wright K.J."/>
            <person name="Zuzow R."/>
            <person name="Dirks W."/>
            <person name="Good M."/>
            <person name="Goodstein D."/>
            <person name="Lemons D."/>
            <person name="Li W."/>
            <person name="Lyons J.B."/>
            <person name="Morris A."/>
            <person name="Nichols S."/>
            <person name="Richter D.J."/>
            <person name="Salamov A."/>
            <person name="Bork P."/>
            <person name="Lim W.A."/>
            <person name="Manning G."/>
            <person name="Miller W.T."/>
            <person name="McGinnis W."/>
            <person name="Shapiro H."/>
            <person name="Tjian R."/>
            <person name="Grigoriev I.V."/>
            <person name="Rokhsar D."/>
        </authorList>
    </citation>
    <scope>NUCLEOTIDE SEQUENCE [LARGE SCALE GENOMIC DNA]</scope>
    <source>
        <strain evidence="11">MX1 / ATCC 50154</strain>
    </source>
</reference>
<evidence type="ECO:0000313" key="11">
    <source>
        <dbReference type="Proteomes" id="UP000001357"/>
    </source>
</evidence>
<keyword evidence="8 9" id="KW-0472">Membrane</keyword>
<dbReference type="GeneID" id="5891639"/>
<evidence type="ECO:0000256" key="5">
    <source>
        <dbReference type="ARBA" id="ARBA00022475"/>
    </source>
</evidence>
<dbReference type="GO" id="GO:0032218">
    <property type="term" value="P:riboflavin transport"/>
    <property type="evidence" value="ECO:0000318"/>
    <property type="project" value="GO_Central"/>
</dbReference>
<feature type="transmembrane region" description="Helical" evidence="9">
    <location>
        <begin position="79"/>
        <end position="101"/>
    </location>
</feature>
<dbReference type="GO" id="GO:0005886">
    <property type="term" value="C:plasma membrane"/>
    <property type="evidence" value="ECO:0000318"/>
    <property type="project" value="GO_Central"/>
</dbReference>
<keyword evidence="11" id="KW-1185">Reference proteome</keyword>
<protein>
    <submittedName>
        <fullName evidence="10">Uncharacterized protein</fullName>
    </submittedName>
</protein>
<evidence type="ECO:0000256" key="4">
    <source>
        <dbReference type="ARBA" id="ARBA00022448"/>
    </source>
</evidence>
<dbReference type="InParanoid" id="A9V142"/>
<comment type="catalytic activity">
    <reaction evidence="1">
        <text>riboflavin(in) = riboflavin(out)</text>
        <dbReference type="Rhea" id="RHEA:35015"/>
        <dbReference type="ChEBI" id="CHEBI:57986"/>
    </reaction>
</comment>
<keyword evidence="5" id="KW-1003">Cell membrane</keyword>
<feature type="transmembrane region" description="Helical" evidence="9">
    <location>
        <begin position="205"/>
        <end position="228"/>
    </location>
</feature>
<proteinExistence type="inferred from homology"/>
<dbReference type="KEGG" id="mbr:MONBRDRAFT_26012"/>
<dbReference type="PANTHER" id="PTHR12929:SF10">
    <property type="entry name" value="RIBOFLAVIN TRANSPORTER"/>
    <property type="match status" value="1"/>
</dbReference>
<comment type="similarity">
    <text evidence="3">Belongs to the riboflavin transporter family.</text>
</comment>
<evidence type="ECO:0000256" key="8">
    <source>
        <dbReference type="ARBA" id="ARBA00023136"/>
    </source>
</evidence>
<dbReference type="Pfam" id="PF06237">
    <property type="entry name" value="SLC52_ribofla_tr"/>
    <property type="match status" value="2"/>
</dbReference>
<feature type="transmembrane region" description="Helical" evidence="9">
    <location>
        <begin position="375"/>
        <end position="400"/>
    </location>
</feature>
<dbReference type="FunCoup" id="A9V142">
    <property type="interactions" value="111"/>
</dbReference>
<dbReference type="RefSeq" id="XP_001746480.1">
    <property type="nucleotide sequence ID" value="XM_001746428.1"/>
</dbReference>
<name>A9V142_MONBE</name>
<gene>
    <name evidence="10" type="ORF">MONBRDRAFT_26012</name>
</gene>
<evidence type="ECO:0000256" key="9">
    <source>
        <dbReference type="SAM" id="Phobius"/>
    </source>
</evidence>
<dbReference type="EMBL" id="CH991553">
    <property type="protein sequence ID" value="EDQ88867.1"/>
    <property type="molecule type" value="Genomic_DNA"/>
</dbReference>
<evidence type="ECO:0000313" key="10">
    <source>
        <dbReference type="EMBL" id="EDQ88867.1"/>
    </source>
</evidence>
<feature type="transmembrane region" description="Helical" evidence="9">
    <location>
        <begin position="347"/>
        <end position="369"/>
    </location>
</feature>
<evidence type="ECO:0000256" key="2">
    <source>
        <dbReference type="ARBA" id="ARBA00004651"/>
    </source>
</evidence>
<organism evidence="10 11">
    <name type="scientific">Monosiga brevicollis</name>
    <name type="common">Choanoflagellate</name>
    <dbReference type="NCBI Taxonomy" id="81824"/>
    <lineage>
        <taxon>Eukaryota</taxon>
        <taxon>Choanoflagellata</taxon>
        <taxon>Craspedida</taxon>
        <taxon>Salpingoecidae</taxon>
        <taxon>Monosiga</taxon>
    </lineage>
</organism>
<accession>A9V142</accession>
<evidence type="ECO:0000256" key="7">
    <source>
        <dbReference type="ARBA" id="ARBA00022989"/>
    </source>
</evidence>
<dbReference type="Proteomes" id="UP000001357">
    <property type="component" value="Unassembled WGS sequence"/>
</dbReference>